<dbReference type="Pfam" id="PF25906">
    <property type="entry name" value="PucR-like_N"/>
    <property type="match status" value="1"/>
</dbReference>
<evidence type="ECO:0000313" key="4">
    <source>
        <dbReference type="Proteomes" id="UP000608890"/>
    </source>
</evidence>
<dbReference type="PANTHER" id="PTHR33744">
    <property type="entry name" value="CARBOHYDRATE DIACID REGULATOR"/>
    <property type="match status" value="1"/>
</dbReference>
<keyword evidence="4" id="KW-1185">Reference proteome</keyword>
<gene>
    <name evidence="3" type="ORF">GCM10011608_50600</name>
</gene>
<sequence>MTAPGSVPAWRRLPADLATAMRPHLPVTVAAVAVAVTEATPAFAGIADDKFTRDVHRGVQVALDRFLDLVGTDEPALPAPVREVFVALGAAEAREERGPEALLAALRMAARQLLRTAAQSLARLRPVGTEELIDLSDAVTAYVDELAAASTDGYALQLREQAGEGDRRRQLAELLLRGDGMPSVVDAAAARIGWPDLDAVVPVLLPLDQARAVRFRYGPDGLVVERGRDAVLLLRAGPRATRAALTGALAGRWVVVGPELPWPQVPAAVRLAELVVGLVGPAPGPLFADDHLIALALRGETGALAVLTARRLAPLAELRPAQRENLLVTLHSWLRHWGSRAEISAELFVHPQTVSYRLKRLRGLYGDDLDDPTARFELLVVLTSRLAHPQPLVDHGVIAIGKRLPGQ</sequence>
<name>A0A917X314_9ACTN</name>
<protein>
    <recommendedName>
        <fullName evidence="5">PucR family transcriptional regulator</fullName>
    </recommendedName>
</protein>
<dbReference type="RefSeq" id="WP_229706432.1">
    <property type="nucleotide sequence ID" value="NZ_BMNB01000031.1"/>
</dbReference>
<feature type="domain" description="PucR-like N-terminal" evidence="2">
    <location>
        <begin position="10"/>
        <end position="176"/>
    </location>
</feature>
<evidence type="ECO:0008006" key="5">
    <source>
        <dbReference type="Google" id="ProtNLM"/>
    </source>
</evidence>
<evidence type="ECO:0000313" key="3">
    <source>
        <dbReference type="EMBL" id="GGM59366.1"/>
    </source>
</evidence>
<dbReference type="PANTHER" id="PTHR33744:SF1">
    <property type="entry name" value="DNA-BINDING TRANSCRIPTIONAL ACTIVATOR ADER"/>
    <property type="match status" value="1"/>
</dbReference>
<feature type="domain" description="PucR C-terminal helix-turn-helix" evidence="1">
    <location>
        <begin position="326"/>
        <end position="382"/>
    </location>
</feature>
<reference evidence="3" key="1">
    <citation type="journal article" date="2014" name="Int. J. Syst. Evol. Microbiol.">
        <title>Complete genome sequence of Corynebacterium casei LMG S-19264T (=DSM 44701T), isolated from a smear-ripened cheese.</title>
        <authorList>
            <consortium name="US DOE Joint Genome Institute (JGI-PGF)"/>
            <person name="Walter F."/>
            <person name="Albersmeier A."/>
            <person name="Kalinowski J."/>
            <person name="Ruckert C."/>
        </authorList>
    </citation>
    <scope>NUCLEOTIDE SEQUENCE</scope>
    <source>
        <strain evidence="3">CGMCC 4.7312</strain>
    </source>
</reference>
<dbReference type="InterPro" id="IPR025736">
    <property type="entry name" value="PucR_C-HTH_dom"/>
</dbReference>
<proteinExistence type="predicted"/>
<dbReference type="Gene3D" id="1.10.10.2840">
    <property type="entry name" value="PucR C-terminal helix-turn-helix domain"/>
    <property type="match status" value="1"/>
</dbReference>
<evidence type="ECO:0000259" key="1">
    <source>
        <dbReference type="Pfam" id="PF13556"/>
    </source>
</evidence>
<dbReference type="AlphaFoldDB" id="A0A917X314"/>
<dbReference type="Proteomes" id="UP000608890">
    <property type="component" value="Unassembled WGS sequence"/>
</dbReference>
<dbReference type="Pfam" id="PF13556">
    <property type="entry name" value="HTH_30"/>
    <property type="match status" value="1"/>
</dbReference>
<organism evidence="3 4">
    <name type="scientific">Micromonospora sonchi</name>
    <dbReference type="NCBI Taxonomy" id="1763543"/>
    <lineage>
        <taxon>Bacteria</taxon>
        <taxon>Bacillati</taxon>
        <taxon>Actinomycetota</taxon>
        <taxon>Actinomycetes</taxon>
        <taxon>Micromonosporales</taxon>
        <taxon>Micromonosporaceae</taxon>
        <taxon>Micromonospora</taxon>
    </lineage>
</organism>
<dbReference type="EMBL" id="BMNB01000031">
    <property type="protein sequence ID" value="GGM59366.1"/>
    <property type="molecule type" value="Genomic_DNA"/>
</dbReference>
<dbReference type="InterPro" id="IPR058663">
    <property type="entry name" value="PucR-like_N"/>
</dbReference>
<comment type="caution">
    <text evidence="3">The sequence shown here is derived from an EMBL/GenBank/DDBJ whole genome shotgun (WGS) entry which is preliminary data.</text>
</comment>
<evidence type="ECO:0000259" key="2">
    <source>
        <dbReference type="Pfam" id="PF25906"/>
    </source>
</evidence>
<accession>A0A917X314</accession>
<dbReference type="InterPro" id="IPR051448">
    <property type="entry name" value="CdaR-like_regulators"/>
</dbReference>
<reference evidence="3" key="2">
    <citation type="submission" date="2020-09" db="EMBL/GenBank/DDBJ databases">
        <authorList>
            <person name="Sun Q."/>
            <person name="Zhou Y."/>
        </authorList>
    </citation>
    <scope>NUCLEOTIDE SEQUENCE</scope>
    <source>
        <strain evidence="3">CGMCC 4.7312</strain>
    </source>
</reference>
<dbReference type="InterPro" id="IPR042070">
    <property type="entry name" value="PucR_C-HTH_sf"/>
</dbReference>